<comment type="caution">
    <text evidence="2">The sequence shown here is derived from an EMBL/GenBank/DDBJ whole genome shotgun (WGS) entry which is preliminary data.</text>
</comment>
<accession>A0A699XSA1</accession>
<gene>
    <name evidence="2" type="ORF">Tci_932785</name>
</gene>
<reference evidence="2" key="1">
    <citation type="journal article" date="2019" name="Sci. Rep.">
        <title>Draft genome of Tanacetum cinerariifolium, the natural source of mosquito coil.</title>
        <authorList>
            <person name="Yamashiro T."/>
            <person name="Shiraishi A."/>
            <person name="Satake H."/>
            <person name="Nakayama K."/>
        </authorList>
    </citation>
    <scope>NUCLEOTIDE SEQUENCE</scope>
</reference>
<dbReference type="EMBL" id="BKCJ011882959">
    <property type="protein sequence ID" value="GFD60816.1"/>
    <property type="molecule type" value="Genomic_DNA"/>
</dbReference>
<feature type="non-terminal residue" evidence="2">
    <location>
        <position position="1"/>
    </location>
</feature>
<feature type="signal peptide" evidence="1">
    <location>
        <begin position="1"/>
        <end position="19"/>
    </location>
</feature>
<evidence type="ECO:0000256" key="1">
    <source>
        <dbReference type="SAM" id="SignalP"/>
    </source>
</evidence>
<proteinExistence type="predicted"/>
<organism evidence="2">
    <name type="scientific">Tanacetum cinerariifolium</name>
    <name type="common">Dalmatian daisy</name>
    <name type="synonym">Chrysanthemum cinerariifolium</name>
    <dbReference type="NCBI Taxonomy" id="118510"/>
    <lineage>
        <taxon>Eukaryota</taxon>
        <taxon>Viridiplantae</taxon>
        <taxon>Streptophyta</taxon>
        <taxon>Embryophyta</taxon>
        <taxon>Tracheophyta</taxon>
        <taxon>Spermatophyta</taxon>
        <taxon>Magnoliopsida</taxon>
        <taxon>eudicotyledons</taxon>
        <taxon>Gunneridae</taxon>
        <taxon>Pentapetalae</taxon>
        <taxon>asterids</taxon>
        <taxon>campanulids</taxon>
        <taxon>Asterales</taxon>
        <taxon>Asteraceae</taxon>
        <taxon>Asteroideae</taxon>
        <taxon>Anthemideae</taxon>
        <taxon>Anthemidinae</taxon>
        <taxon>Tanacetum</taxon>
    </lineage>
</organism>
<protein>
    <submittedName>
        <fullName evidence="2">Uncharacterized protein</fullName>
    </submittedName>
</protein>
<sequence>PGFGGSLLVVAGALVAVEAVVGVGNDGVDIRLAGRGYGVGYLLNVFLADVLVEPAPEEEVRRVQVLGQVGEGVGAAAVV</sequence>
<keyword evidence="1" id="KW-0732">Signal</keyword>
<feature type="non-terminal residue" evidence="2">
    <location>
        <position position="79"/>
    </location>
</feature>
<feature type="chain" id="PRO_5025331940" evidence="1">
    <location>
        <begin position="20"/>
        <end position="79"/>
    </location>
</feature>
<evidence type="ECO:0000313" key="2">
    <source>
        <dbReference type="EMBL" id="GFD60816.1"/>
    </source>
</evidence>
<dbReference type="AlphaFoldDB" id="A0A699XSA1"/>
<name>A0A699XSA1_TANCI</name>